<name>A0AAE1CDZ7_9PEZI</name>
<dbReference type="EMBL" id="JAULSO010000002">
    <property type="protein sequence ID" value="KAK3689955.1"/>
    <property type="molecule type" value="Genomic_DNA"/>
</dbReference>
<proteinExistence type="predicted"/>
<protein>
    <submittedName>
        <fullName evidence="3">Uncharacterized protein</fullName>
    </submittedName>
</protein>
<organism evidence="3 4">
    <name type="scientific">Podospora appendiculata</name>
    <dbReference type="NCBI Taxonomy" id="314037"/>
    <lineage>
        <taxon>Eukaryota</taxon>
        <taxon>Fungi</taxon>
        <taxon>Dikarya</taxon>
        <taxon>Ascomycota</taxon>
        <taxon>Pezizomycotina</taxon>
        <taxon>Sordariomycetes</taxon>
        <taxon>Sordariomycetidae</taxon>
        <taxon>Sordariales</taxon>
        <taxon>Podosporaceae</taxon>
        <taxon>Podospora</taxon>
    </lineage>
</organism>
<feature type="coiled-coil region" evidence="1">
    <location>
        <begin position="345"/>
        <end position="382"/>
    </location>
</feature>
<dbReference type="AlphaFoldDB" id="A0AAE1CDZ7"/>
<evidence type="ECO:0000256" key="2">
    <source>
        <dbReference type="SAM" id="MobiDB-lite"/>
    </source>
</evidence>
<keyword evidence="1" id="KW-0175">Coiled coil</keyword>
<gene>
    <name evidence="3" type="ORF">B0T22DRAFT_441392</name>
</gene>
<keyword evidence="4" id="KW-1185">Reference proteome</keyword>
<sequence>MDDQSQYRCYDQLLRDPFLNAPRSFDVAVSSYGHEIFRRRHEDIVRCLLHSEAHWRSLSCVGRVRKEDDGQQSIRTTVLVSFSELPSRDEARILEEQLKEAIIKGDPDRDTVYAVTCHHVVSEDPDVRMEWANERGPESFMGVVIQPDLKQARDLAGGREDFGFYSGSRRDTVDRLLIIQKMLLGEDFTSCVHDFLAQMENVLETVPSIDREAIDDELQQGIRDDTTRRLAAGSGTKEPIFNGRVPRLLLSEEDLELMAEDVTLSLILSPEDDQTNPLQVVLEALWDILQNDVEIRGVLVDVFVRVLRMRHIWRADQQALERVLVEHPSLEDRHAIMHFLRSEARKEAHEKADKDENDVKEMSALNDEIRKLERYHEEDRRKFIGIVLASSGKRPRPHPAKFFADDSIKCYIMEDWAIIKLFRREGQQFANTLDTNPLSSDSKAAGPSHIRSVDLSPRATGYHVFKKGRTTNHTVGRIVNSPPFEECTQGGVIRHDVIRPVSPREHFTQPGDGGAWVVDRTGRLVGMAACSDTATGSSGFTPAKYLFAWIQERFEEAMADPAHGVELNDEYGPGERIEVVGVSDGLVIMLLRSLSV</sequence>
<feature type="compositionally biased region" description="Polar residues" evidence="2">
    <location>
        <begin position="433"/>
        <end position="442"/>
    </location>
</feature>
<reference evidence="3" key="2">
    <citation type="submission" date="2023-06" db="EMBL/GenBank/DDBJ databases">
        <authorList>
            <consortium name="Lawrence Berkeley National Laboratory"/>
            <person name="Haridas S."/>
            <person name="Hensen N."/>
            <person name="Bonometti L."/>
            <person name="Westerberg I."/>
            <person name="Brannstrom I.O."/>
            <person name="Guillou S."/>
            <person name="Cros-Aarteil S."/>
            <person name="Calhoun S."/>
            <person name="Kuo A."/>
            <person name="Mondo S."/>
            <person name="Pangilinan J."/>
            <person name="Riley R."/>
            <person name="Labutti K."/>
            <person name="Andreopoulos B."/>
            <person name="Lipzen A."/>
            <person name="Chen C."/>
            <person name="Yanf M."/>
            <person name="Daum C."/>
            <person name="Ng V."/>
            <person name="Clum A."/>
            <person name="Steindorff A."/>
            <person name="Ohm R."/>
            <person name="Martin F."/>
            <person name="Silar P."/>
            <person name="Natvig D."/>
            <person name="Lalanne C."/>
            <person name="Gautier V."/>
            <person name="Ament-Velasquez S.L."/>
            <person name="Kruys A."/>
            <person name="Hutchinson M.I."/>
            <person name="Powell A.J."/>
            <person name="Barry K."/>
            <person name="Miller A.N."/>
            <person name="Grigoriev I.V."/>
            <person name="Debuchy R."/>
            <person name="Gladieux P."/>
            <person name="Thoren M.H."/>
            <person name="Johannesson H."/>
        </authorList>
    </citation>
    <scope>NUCLEOTIDE SEQUENCE</scope>
    <source>
        <strain evidence="3">CBS 314.62</strain>
    </source>
</reference>
<feature type="region of interest" description="Disordered" evidence="2">
    <location>
        <begin position="433"/>
        <end position="452"/>
    </location>
</feature>
<comment type="caution">
    <text evidence="3">The sequence shown here is derived from an EMBL/GenBank/DDBJ whole genome shotgun (WGS) entry which is preliminary data.</text>
</comment>
<dbReference type="Proteomes" id="UP001270362">
    <property type="component" value="Unassembled WGS sequence"/>
</dbReference>
<reference evidence="3" key="1">
    <citation type="journal article" date="2023" name="Mol. Phylogenet. Evol.">
        <title>Genome-scale phylogeny and comparative genomics of the fungal order Sordariales.</title>
        <authorList>
            <person name="Hensen N."/>
            <person name="Bonometti L."/>
            <person name="Westerberg I."/>
            <person name="Brannstrom I.O."/>
            <person name="Guillou S."/>
            <person name="Cros-Aarteil S."/>
            <person name="Calhoun S."/>
            <person name="Haridas S."/>
            <person name="Kuo A."/>
            <person name="Mondo S."/>
            <person name="Pangilinan J."/>
            <person name="Riley R."/>
            <person name="LaButti K."/>
            <person name="Andreopoulos B."/>
            <person name="Lipzen A."/>
            <person name="Chen C."/>
            <person name="Yan M."/>
            <person name="Daum C."/>
            <person name="Ng V."/>
            <person name="Clum A."/>
            <person name="Steindorff A."/>
            <person name="Ohm R.A."/>
            <person name="Martin F."/>
            <person name="Silar P."/>
            <person name="Natvig D.O."/>
            <person name="Lalanne C."/>
            <person name="Gautier V."/>
            <person name="Ament-Velasquez S.L."/>
            <person name="Kruys A."/>
            <person name="Hutchinson M.I."/>
            <person name="Powell A.J."/>
            <person name="Barry K."/>
            <person name="Miller A.N."/>
            <person name="Grigoriev I.V."/>
            <person name="Debuchy R."/>
            <person name="Gladieux P."/>
            <person name="Hiltunen Thoren M."/>
            <person name="Johannesson H."/>
        </authorList>
    </citation>
    <scope>NUCLEOTIDE SEQUENCE</scope>
    <source>
        <strain evidence="3">CBS 314.62</strain>
    </source>
</reference>
<evidence type="ECO:0000313" key="4">
    <source>
        <dbReference type="Proteomes" id="UP001270362"/>
    </source>
</evidence>
<evidence type="ECO:0000313" key="3">
    <source>
        <dbReference type="EMBL" id="KAK3689955.1"/>
    </source>
</evidence>
<accession>A0AAE1CDZ7</accession>
<evidence type="ECO:0000256" key="1">
    <source>
        <dbReference type="SAM" id="Coils"/>
    </source>
</evidence>